<dbReference type="GO" id="GO:0015081">
    <property type="term" value="F:sodium ion transmembrane transporter activity"/>
    <property type="evidence" value="ECO:0007669"/>
    <property type="project" value="InterPro"/>
</dbReference>
<sequence length="108" mass="11497">MISFSLLAAAEAEATAGGWQAVVEGNGIAISLTGMAIVFAALVVISLFIAFVPRVLDWLDPILPKMHSHPAPPAREEQSATDHERIVAAIGMVLHTEMQKHSASNQVK</sequence>
<reference evidence="7 8" key="1">
    <citation type="submission" date="2019-02" db="EMBL/GenBank/DDBJ databases">
        <title>Deep-cultivation of Planctomycetes and their phenomic and genomic characterization uncovers novel biology.</title>
        <authorList>
            <person name="Wiegand S."/>
            <person name="Jogler M."/>
            <person name="Boedeker C."/>
            <person name="Pinto D."/>
            <person name="Vollmers J."/>
            <person name="Rivas-Marin E."/>
            <person name="Kohn T."/>
            <person name="Peeters S.H."/>
            <person name="Heuer A."/>
            <person name="Rast P."/>
            <person name="Oberbeckmann S."/>
            <person name="Bunk B."/>
            <person name="Jeske O."/>
            <person name="Meyerdierks A."/>
            <person name="Storesund J.E."/>
            <person name="Kallscheuer N."/>
            <person name="Luecker S."/>
            <person name="Lage O.M."/>
            <person name="Pohl T."/>
            <person name="Merkel B.J."/>
            <person name="Hornburger P."/>
            <person name="Mueller R.-W."/>
            <person name="Bruemmer F."/>
            <person name="Labrenz M."/>
            <person name="Spormann A.M."/>
            <person name="Op den Camp H."/>
            <person name="Overmann J."/>
            <person name="Amann R."/>
            <person name="Jetten M.S.M."/>
            <person name="Mascher T."/>
            <person name="Medema M.H."/>
            <person name="Devos D.P."/>
            <person name="Kaster A.-K."/>
            <person name="Ovreas L."/>
            <person name="Rohde M."/>
            <person name="Galperin M.Y."/>
            <person name="Jogler C."/>
        </authorList>
    </citation>
    <scope>NUCLEOTIDE SEQUENCE [LARGE SCALE GENOMIC DNA]</scope>
    <source>
        <strain evidence="7 8">Pan181</strain>
    </source>
</reference>
<evidence type="ECO:0000256" key="1">
    <source>
        <dbReference type="ARBA" id="ARBA00004236"/>
    </source>
</evidence>
<comment type="subcellular location">
    <subcellularLocation>
        <location evidence="1">Cell membrane</location>
    </subcellularLocation>
</comment>
<evidence type="ECO:0000256" key="5">
    <source>
        <dbReference type="ARBA" id="ARBA00023136"/>
    </source>
</evidence>
<evidence type="ECO:0000256" key="2">
    <source>
        <dbReference type="ARBA" id="ARBA00022475"/>
    </source>
</evidence>
<dbReference type="RefSeq" id="WP_145245731.1">
    <property type="nucleotide sequence ID" value="NZ_CP036278.1"/>
</dbReference>
<dbReference type="InterPro" id="IPR005899">
    <property type="entry name" value="Na_pump_deCOase"/>
</dbReference>
<dbReference type="EMBL" id="CP036278">
    <property type="protein sequence ID" value="QDU54804.1"/>
    <property type="molecule type" value="Genomic_DNA"/>
</dbReference>
<dbReference type="AlphaFoldDB" id="A0A518AJF4"/>
<accession>A0A518AJF4</accession>
<dbReference type="GO" id="GO:0036376">
    <property type="term" value="P:sodium ion export across plasma membrane"/>
    <property type="evidence" value="ECO:0007669"/>
    <property type="project" value="InterPro"/>
</dbReference>
<name>A0A518AJF4_9BACT</name>
<dbReference type="Proteomes" id="UP000315750">
    <property type="component" value="Chromosome"/>
</dbReference>
<keyword evidence="3 6" id="KW-0812">Transmembrane</keyword>
<evidence type="ECO:0000256" key="3">
    <source>
        <dbReference type="ARBA" id="ARBA00022692"/>
    </source>
</evidence>
<dbReference type="Pfam" id="PF04277">
    <property type="entry name" value="OAD_gamma"/>
    <property type="match status" value="1"/>
</dbReference>
<proteinExistence type="predicted"/>
<keyword evidence="4 6" id="KW-1133">Transmembrane helix</keyword>
<dbReference type="OrthoDB" id="292157at2"/>
<evidence type="ECO:0000313" key="7">
    <source>
        <dbReference type="EMBL" id="QDU54804.1"/>
    </source>
</evidence>
<evidence type="ECO:0000256" key="6">
    <source>
        <dbReference type="SAM" id="Phobius"/>
    </source>
</evidence>
<evidence type="ECO:0000313" key="8">
    <source>
        <dbReference type="Proteomes" id="UP000315750"/>
    </source>
</evidence>
<keyword evidence="2" id="KW-1003">Cell membrane</keyword>
<dbReference type="GO" id="GO:0005886">
    <property type="term" value="C:plasma membrane"/>
    <property type="evidence" value="ECO:0007669"/>
    <property type="project" value="UniProtKB-SubCell"/>
</dbReference>
<gene>
    <name evidence="7" type="ORF">Pan181_09870</name>
</gene>
<feature type="transmembrane region" description="Helical" evidence="6">
    <location>
        <begin position="30"/>
        <end position="56"/>
    </location>
</feature>
<keyword evidence="5 6" id="KW-0472">Membrane</keyword>
<keyword evidence="8" id="KW-1185">Reference proteome</keyword>
<evidence type="ECO:0000256" key="4">
    <source>
        <dbReference type="ARBA" id="ARBA00022989"/>
    </source>
</evidence>
<organism evidence="7 8">
    <name type="scientific">Aeoliella mucimassa</name>
    <dbReference type="NCBI Taxonomy" id="2527972"/>
    <lineage>
        <taxon>Bacteria</taxon>
        <taxon>Pseudomonadati</taxon>
        <taxon>Planctomycetota</taxon>
        <taxon>Planctomycetia</taxon>
        <taxon>Pirellulales</taxon>
        <taxon>Lacipirellulaceae</taxon>
        <taxon>Aeoliella</taxon>
    </lineage>
</organism>
<dbReference type="KEGG" id="amuc:Pan181_09870"/>
<protein>
    <submittedName>
        <fullName evidence="7">Oxaloacetate decarboxylase, gamma chain</fullName>
    </submittedName>
</protein>